<protein>
    <submittedName>
        <fullName evidence="1">Uncharacterized protein</fullName>
    </submittedName>
</protein>
<dbReference type="Proteomes" id="UP000011543">
    <property type="component" value="Unassembled WGS sequence"/>
</dbReference>
<dbReference type="AlphaFoldDB" id="L9UPE7"/>
<dbReference type="EMBL" id="AOHS01000051">
    <property type="protein sequence ID" value="ELY26566.1"/>
    <property type="molecule type" value="Genomic_DNA"/>
</dbReference>
<comment type="caution">
    <text evidence="1">The sequence shown here is derived from an EMBL/GenBank/DDBJ whole genome shotgun (WGS) entry which is preliminary data.</text>
</comment>
<gene>
    <name evidence="1" type="ORF">C500_15425</name>
</gene>
<proteinExistence type="predicted"/>
<evidence type="ECO:0000313" key="1">
    <source>
        <dbReference type="EMBL" id="ELY26566.1"/>
    </source>
</evidence>
<accession>L9UPE7</accession>
<evidence type="ECO:0000313" key="2">
    <source>
        <dbReference type="Proteomes" id="UP000011543"/>
    </source>
</evidence>
<sequence>MIMSSHWKQLASRPVATPSVSGPHLFLAMHELYRPLLMVDHACVDCLRVKWFEMPSMSHQQAKPKVSRTLLNIDAM</sequence>
<name>L9UPE7_NATMM</name>
<organism evidence="1 2">
    <name type="scientific">Natrialba magadii (strain ATCC 43099 / DSM 3394 / CCM 3739 / CIP 104546 / IAM 13178 / JCM 8861 / NBRC 102185 / NCIMB 2190 / MS3)</name>
    <name type="common">Natronobacterium magadii</name>
    <dbReference type="NCBI Taxonomy" id="547559"/>
    <lineage>
        <taxon>Archaea</taxon>
        <taxon>Methanobacteriati</taxon>
        <taxon>Methanobacteriota</taxon>
        <taxon>Stenosarchaea group</taxon>
        <taxon>Halobacteria</taxon>
        <taxon>Halobacteriales</taxon>
        <taxon>Natrialbaceae</taxon>
        <taxon>Natrialba</taxon>
    </lineage>
</organism>
<reference evidence="1 2" key="1">
    <citation type="journal article" date="2014" name="PLoS Genet.">
        <title>Phylogenetically driven sequencing of extremely halophilic archaea reveals strategies for static and dynamic osmo-response.</title>
        <authorList>
            <person name="Becker E.A."/>
            <person name="Seitzer P.M."/>
            <person name="Tritt A."/>
            <person name="Larsen D."/>
            <person name="Krusor M."/>
            <person name="Yao A.I."/>
            <person name="Wu D."/>
            <person name="Madern D."/>
            <person name="Eisen J.A."/>
            <person name="Darling A.E."/>
            <person name="Facciotti M.T."/>
        </authorList>
    </citation>
    <scope>NUCLEOTIDE SEQUENCE [LARGE SCALE GENOMIC DNA]</scope>
    <source>
        <strain evidence="2">ATCC 43099 / DSM 3394 / CCM 3739 / CIP 104546 / IAM 13178 / JCM 8861 / NBRC 102185 / NCIMB 2190 / MS3</strain>
    </source>
</reference>